<evidence type="ECO:0000313" key="1">
    <source>
        <dbReference type="EMBL" id="KAK8934787.1"/>
    </source>
</evidence>
<accession>A0AAP0G2T1</accession>
<protein>
    <submittedName>
        <fullName evidence="1">Uncharacterized protein</fullName>
    </submittedName>
</protein>
<dbReference type="Proteomes" id="UP001418222">
    <property type="component" value="Unassembled WGS sequence"/>
</dbReference>
<gene>
    <name evidence="1" type="ORF">KSP39_PZI014878</name>
</gene>
<dbReference type="AlphaFoldDB" id="A0AAP0G2T1"/>
<keyword evidence="2" id="KW-1185">Reference proteome</keyword>
<evidence type="ECO:0000313" key="2">
    <source>
        <dbReference type="Proteomes" id="UP001418222"/>
    </source>
</evidence>
<organism evidence="1 2">
    <name type="scientific">Platanthera zijinensis</name>
    <dbReference type="NCBI Taxonomy" id="2320716"/>
    <lineage>
        <taxon>Eukaryota</taxon>
        <taxon>Viridiplantae</taxon>
        <taxon>Streptophyta</taxon>
        <taxon>Embryophyta</taxon>
        <taxon>Tracheophyta</taxon>
        <taxon>Spermatophyta</taxon>
        <taxon>Magnoliopsida</taxon>
        <taxon>Liliopsida</taxon>
        <taxon>Asparagales</taxon>
        <taxon>Orchidaceae</taxon>
        <taxon>Orchidoideae</taxon>
        <taxon>Orchideae</taxon>
        <taxon>Orchidinae</taxon>
        <taxon>Platanthera</taxon>
    </lineage>
</organism>
<sequence length="115" mass="13255">MAIKDLWPHSTITGLHPDGALVEIVRPKLYAKHVLLLLDPPSFSTSYPILFVRAEEIFFGFSYVPQGQEHYWLLYDIREVQAGSSTPYRCIDSSPAEHITDICSFLSFFYCSEWH</sequence>
<comment type="caution">
    <text evidence="1">The sequence shown here is derived from an EMBL/GenBank/DDBJ whole genome shotgun (WGS) entry which is preliminary data.</text>
</comment>
<dbReference type="EMBL" id="JBBWWQ010000012">
    <property type="protein sequence ID" value="KAK8934787.1"/>
    <property type="molecule type" value="Genomic_DNA"/>
</dbReference>
<reference evidence="1 2" key="1">
    <citation type="journal article" date="2022" name="Nat. Plants">
        <title>Genomes of leafy and leafless Platanthera orchids illuminate the evolution of mycoheterotrophy.</title>
        <authorList>
            <person name="Li M.H."/>
            <person name="Liu K.W."/>
            <person name="Li Z."/>
            <person name="Lu H.C."/>
            <person name="Ye Q.L."/>
            <person name="Zhang D."/>
            <person name="Wang J.Y."/>
            <person name="Li Y.F."/>
            <person name="Zhong Z.M."/>
            <person name="Liu X."/>
            <person name="Yu X."/>
            <person name="Liu D.K."/>
            <person name="Tu X.D."/>
            <person name="Liu B."/>
            <person name="Hao Y."/>
            <person name="Liao X.Y."/>
            <person name="Jiang Y.T."/>
            <person name="Sun W.H."/>
            <person name="Chen J."/>
            <person name="Chen Y.Q."/>
            <person name="Ai Y."/>
            <person name="Zhai J.W."/>
            <person name="Wu S.S."/>
            <person name="Zhou Z."/>
            <person name="Hsiao Y.Y."/>
            <person name="Wu W.L."/>
            <person name="Chen Y.Y."/>
            <person name="Lin Y.F."/>
            <person name="Hsu J.L."/>
            <person name="Li C.Y."/>
            <person name="Wang Z.W."/>
            <person name="Zhao X."/>
            <person name="Zhong W.Y."/>
            <person name="Ma X.K."/>
            <person name="Ma L."/>
            <person name="Huang J."/>
            <person name="Chen G.Z."/>
            <person name="Huang M.Z."/>
            <person name="Huang L."/>
            <person name="Peng D.H."/>
            <person name="Luo Y.B."/>
            <person name="Zou S.Q."/>
            <person name="Chen S.P."/>
            <person name="Lan S."/>
            <person name="Tsai W.C."/>
            <person name="Van de Peer Y."/>
            <person name="Liu Z.J."/>
        </authorList>
    </citation>
    <scope>NUCLEOTIDE SEQUENCE [LARGE SCALE GENOMIC DNA]</scope>
    <source>
        <strain evidence="1">Lor287</strain>
    </source>
</reference>
<name>A0AAP0G2T1_9ASPA</name>
<proteinExistence type="predicted"/>